<organism evidence="2">
    <name type="scientific">Spironucleus salmonicida</name>
    <dbReference type="NCBI Taxonomy" id="348837"/>
    <lineage>
        <taxon>Eukaryota</taxon>
        <taxon>Metamonada</taxon>
        <taxon>Diplomonadida</taxon>
        <taxon>Hexamitidae</taxon>
        <taxon>Hexamitinae</taxon>
        <taxon>Spironucleus</taxon>
    </lineage>
</organism>
<gene>
    <name evidence="2" type="ORF">SS50377_13598</name>
    <name evidence="3" type="ORF">SS50377_28202</name>
</gene>
<reference evidence="2 3" key="1">
    <citation type="journal article" date="2014" name="PLoS Genet.">
        <title>The Genome of Spironucleus salmonicida Highlights a Fish Pathogen Adapted to Fluctuating Environments.</title>
        <authorList>
            <person name="Xu F."/>
            <person name="Jerlstrom-Hultqvist J."/>
            <person name="Einarsson E."/>
            <person name="Astvaldsson A."/>
            <person name="Svard S.G."/>
            <person name="Andersson J.O."/>
        </authorList>
    </citation>
    <scope>NUCLEOTIDE SEQUENCE</scope>
    <source>
        <strain evidence="3">ATCC 50377</strain>
    </source>
</reference>
<dbReference type="SUPFAM" id="SSF55961">
    <property type="entry name" value="Bet v1-like"/>
    <property type="match status" value="1"/>
</dbReference>
<evidence type="ECO:0000313" key="4">
    <source>
        <dbReference type="Proteomes" id="UP000018208"/>
    </source>
</evidence>
<proteinExistence type="predicted"/>
<dbReference type="PANTHER" id="PTHR10658">
    <property type="entry name" value="PHOSPHATIDYLINOSITOL TRANSFER PROTEIN"/>
    <property type="match status" value="1"/>
</dbReference>
<feature type="domain" description="Phosphatidylinositol transfer protein N-terminal" evidence="1">
    <location>
        <begin position="4"/>
        <end position="223"/>
    </location>
</feature>
<protein>
    <submittedName>
        <fullName evidence="2">Phosphatidylinositol transfer protein</fullName>
    </submittedName>
</protein>
<evidence type="ECO:0000313" key="3">
    <source>
        <dbReference type="EMBL" id="KAH0570227.1"/>
    </source>
</evidence>
<dbReference type="EMBL" id="AUWU02000008">
    <property type="protein sequence ID" value="KAH0570227.1"/>
    <property type="molecule type" value="Genomic_DNA"/>
</dbReference>
<dbReference type="InterPro" id="IPR001666">
    <property type="entry name" value="PI_transfer"/>
</dbReference>
<dbReference type="InterPro" id="IPR055261">
    <property type="entry name" value="PI_transfer_N"/>
</dbReference>
<dbReference type="AlphaFoldDB" id="V6LP27"/>
<name>V6LP27_9EUKA</name>
<keyword evidence="4" id="KW-1185">Reference proteome</keyword>
<dbReference type="EMBL" id="KI546076">
    <property type="protein sequence ID" value="EST46355.1"/>
    <property type="molecule type" value="Genomic_DNA"/>
</dbReference>
<dbReference type="Pfam" id="PF02121">
    <property type="entry name" value="IP_trans"/>
    <property type="match status" value="1"/>
</dbReference>
<dbReference type="Gene3D" id="3.30.530.20">
    <property type="match status" value="1"/>
</dbReference>
<accession>V6LP27</accession>
<dbReference type="Proteomes" id="UP000018208">
    <property type="component" value="Unassembled WGS sequence"/>
</dbReference>
<dbReference type="InterPro" id="IPR023393">
    <property type="entry name" value="START-like_dom_sf"/>
</dbReference>
<sequence length="240" mass="27785">MKYFIYQYELPFPSKEYNIAQHYIVGQSEKSTSNSIEILSDELIEMQTESGPQVDLNSHKIIHINRIVPKTLSKLIPSYAEQLDEKSQTRGFEVITTQICKNKPEAFKLIIHTMTFDEKQVKIPSCFTELQGEKKIEIIDVSLNKEMDQLQEKGKINHNNYFLGKQKCYCMKLICIETSIFGKSVIESGIGSKMKKVFINNFKNLISCYDSWKGFDIKDIKNLRQGKGVEQGEEFQDDEK</sequence>
<dbReference type="VEuPathDB" id="GiardiaDB:SS50377_28202"/>
<dbReference type="GO" id="GO:0005548">
    <property type="term" value="F:phospholipid transporter activity"/>
    <property type="evidence" value="ECO:0007669"/>
    <property type="project" value="InterPro"/>
</dbReference>
<dbReference type="PANTHER" id="PTHR10658:SF11">
    <property type="entry name" value="VIBRATOR, ISOFORM B"/>
    <property type="match status" value="1"/>
</dbReference>
<reference evidence="3" key="2">
    <citation type="submission" date="2020-12" db="EMBL/GenBank/DDBJ databases">
        <title>New Spironucleus salmonicida genome in near-complete chromosomes.</title>
        <authorList>
            <person name="Xu F."/>
            <person name="Kurt Z."/>
            <person name="Jimenez-Gonzalez A."/>
            <person name="Astvaldsson A."/>
            <person name="Andersson J.O."/>
            <person name="Svard S.G."/>
        </authorList>
    </citation>
    <scope>NUCLEOTIDE SEQUENCE</scope>
    <source>
        <strain evidence="3">ATCC 50377</strain>
    </source>
</reference>
<evidence type="ECO:0000313" key="2">
    <source>
        <dbReference type="EMBL" id="EST46355.1"/>
    </source>
</evidence>
<evidence type="ECO:0000259" key="1">
    <source>
        <dbReference type="Pfam" id="PF02121"/>
    </source>
</evidence>